<protein>
    <submittedName>
        <fullName evidence="1">Uncharacterized protein</fullName>
    </submittedName>
</protein>
<proteinExistence type="predicted"/>
<evidence type="ECO:0000313" key="2">
    <source>
        <dbReference type="Proteomes" id="UP001281410"/>
    </source>
</evidence>
<sequence length="195" mass="21646">MFTLLTQTSWRIPRPPLHLRKRKNYPLSDDEGGKIKLRLSGRNTSIGTGFTNILDSSLSMSTGESSGTVDQVEGAVWIGRDGVDLVSMVIGLTLSLRKEFNCIPDSTAIRETLAKIHYEYSVPKDIILSLPIKGFTAYTPFSKGQQAIHVSSFCCGLWLPLHPTLRHALHVFQVAPIQMSPVSWLNLVYFLVTCA</sequence>
<reference evidence="1" key="1">
    <citation type="journal article" date="2023" name="Plant J.">
        <title>Genome sequences and population genomics provide insights into the demographic history, inbreeding, and mutation load of two 'living fossil' tree species of Dipteronia.</title>
        <authorList>
            <person name="Feng Y."/>
            <person name="Comes H.P."/>
            <person name="Chen J."/>
            <person name="Zhu S."/>
            <person name="Lu R."/>
            <person name="Zhang X."/>
            <person name="Li P."/>
            <person name="Qiu J."/>
            <person name="Olsen K.M."/>
            <person name="Qiu Y."/>
        </authorList>
    </citation>
    <scope>NUCLEOTIDE SEQUENCE</scope>
    <source>
        <strain evidence="1">NBL</strain>
    </source>
</reference>
<comment type="caution">
    <text evidence="1">The sequence shown here is derived from an EMBL/GenBank/DDBJ whole genome shotgun (WGS) entry which is preliminary data.</text>
</comment>
<dbReference type="AlphaFoldDB" id="A0AAD9ZUD5"/>
<dbReference type="EMBL" id="JANJYJ010000008">
    <property type="protein sequence ID" value="KAK3193226.1"/>
    <property type="molecule type" value="Genomic_DNA"/>
</dbReference>
<name>A0AAD9ZUD5_9ROSI</name>
<organism evidence="1 2">
    <name type="scientific">Dipteronia sinensis</name>
    <dbReference type="NCBI Taxonomy" id="43782"/>
    <lineage>
        <taxon>Eukaryota</taxon>
        <taxon>Viridiplantae</taxon>
        <taxon>Streptophyta</taxon>
        <taxon>Embryophyta</taxon>
        <taxon>Tracheophyta</taxon>
        <taxon>Spermatophyta</taxon>
        <taxon>Magnoliopsida</taxon>
        <taxon>eudicotyledons</taxon>
        <taxon>Gunneridae</taxon>
        <taxon>Pentapetalae</taxon>
        <taxon>rosids</taxon>
        <taxon>malvids</taxon>
        <taxon>Sapindales</taxon>
        <taxon>Sapindaceae</taxon>
        <taxon>Hippocastanoideae</taxon>
        <taxon>Acereae</taxon>
        <taxon>Dipteronia</taxon>
    </lineage>
</organism>
<gene>
    <name evidence="1" type="ORF">Dsin_024536</name>
</gene>
<keyword evidence="2" id="KW-1185">Reference proteome</keyword>
<evidence type="ECO:0000313" key="1">
    <source>
        <dbReference type="EMBL" id="KAK3193226.1"/>
    </source>
</evidence>
<dbReference type="Proteomes" id="UP001281410">
    <property type="component" value="Unassembled WGS sequence"/>
</dbReference>
<accession>A0AAD9ZUD5</accession>